<dbReference type="GeneID" id="22111555"/>
<organism evidence="1 2">
    <name type="scientific">Escherichia phage 121Q</name>
    <dbReference type="NCBI Taxonomy" id="1555202"/>
    <lineage>
        <taxon>Viruses</taxon>
        <taxon>Duplodnaviria</taxon>
        <taxon>Heunggongvirae</taxon>
        <taxon>Uroviricota</taxon>
        <taxon>Caudoviricetes</taxon>
        <taxon>Asteriusvirus</taxon>
        <taxon>Asteriusvirus av121Q</taxon>
    </lineage>
</organism>
<dbReference type="Pfam" id="PF24011">
    <property type="entry name" value="DUF7325"/>
    <property type="match status" value="1"/>
</dbReference>
<proteinExistence type="predicted"/>
<dbReference type="EMBL" id="KM507819">
    <property type="protein sequence ID" value="AIT14405.1"/>
    <property type="molecule type" value="Genomic_DNA"/>
</dbReference>
<dbReference type="RefSeq" id="YP_009102102.1">
    <property type="nucleotide sequence ID" value="NC_025447.1"/>
</dbReference>
<sequence length="132" mass="15308">MLKELDFSNLEIISAVKNISDFGDEKSVLVTVTFVKEQDSYSHLDGIEELIHKTNLQNDGKLIKLQASYTQKSSFFVDLNNVVKVVYNHPEHKYRNTTRNENDAIDSNIKEDVEFINTIFDRCSKDLKKVYM</sequence>
<dbReference type="KEGG" id="vg:22111555"/>
<protein>
    <submittedName>
        <fullName evidence="1">Structural protein</fullName>
    </submittedName>
</protein>
<dbReference type="OrthoDB" id="20100at10239"/>
<reference evidence="1 2" key="1">
    <citation type="submission" date="2014-09" db="EMBL/GenBank/DDBJ databases">
        <authorList>
            <person name="Lapin J.S."/>
            <person name="Pope W.H."/>
            <person name="Hua J."/>
            <person name="Ford M.E."/>
            <person name="Conway J.F."/>
            <person name="Hatfull G.F."/>
            <person name="Hendrix R.W."/>
        </authorList>
    </citation>
    <scope>NUCLEOTIDE SEQUENCE [LARGE SCALE GENOMIC DNA]</scope>
</reference>
<dbReference type="InterPro" id="IPR055749">
    <property type="entry name" value="DUF7325"/>
</dbReference>
<dbReference type="Proteomes" id="UP000029889">
    <property type="component" value="Segment"/>
</dbReference>
<name>A0A097EYC2_9CAUD</name>
<evidence type="ECO:0000313" key="2">
    <source>
        <dbReference type="Proteomes" id="UP000029889"/>
    </source>
</evidence>
<keyword evidence="2" id="KW-1185">Reference proteome</keyword>
<accession>A0A097EYC2</accession>
<evidence type="ECO:0000313" key="1">
    <source>
        <dbReference type="EMBL" id="AIT14405.1"/>
    </source>
</evidence>
<gene>
    <name evidence="1" type="primary">515</name>
    <name evidence="1" type="ORF">PBI_121Q_515</name>
</gene>